<dbReference type="InterPro" id="IPR007197">
    <property type="entry name" value="rSAM"/>
</dbReference>
<evidence type="ECO:0000313" key="10">
    <source>
        <dbReference type="EMBL" id="GAF09775.1"/>
    </source>
</evidence>
<dbReference type="Pfam" id="PF01938">
    <property type="entry name" value="TRAM"/>
    <property type="match status" value="1"/>
</dbReference>
<dbReference type="PANTHER" id="PTHR43020">
    <property type="entry name" value="CDK5 REGULATORY SUBUNIT-ASSOCIATED PROTEIN 1"/>
    <property type="match status" value="1"/>
</dbReference>
<feature type="domain" description="TRAM" evidence="8">
    <location>
        <begin position="94"/>
        <end position="157"/>
    </location>
</feature>
<dbReference type="PANTHER" id="PTHR43020:SF2">
    <property type="entry name" value="MITOCHONDRIAL TRNA METHYLTHIOTRANSFERASE CDK5RAP1"/>
    <property type="match status" value="1"/>
</dbReference>
<evidence type="ECO:0000256" key="5">
    <source>
        <dbReference type="ARBA" id="ARBA00023004"/>
    </source>
</evidence>
<dbReference type="EC" id="2.8.4.3" evidence="7"/>
<accession>W7YFR8</accession>
<dbReference type="SUPFAM" id="SSF102114">
    <property type="entry name" value="Radical SAM enzymes"/>
    <property type="match status" value="1"/>
</dbReference>
<comment type="function">
    <text evidence="1">Catalyzes the methylthiolation of N6-(dimethylallyl)adenosine (i(6)A), leading to the formation of 2-methylthio-N6-(dimethylallyl)adenosine (ms(2)i(6)A) at position 37 in tRNAs that read codons beginning with uridine.</text>
</comment>
<protein>
    <recommendedName>
        <fullName evidence="7">tRNA-2-methylthio-N(6)-dimethylallyladenosine synthase</fullName>
        <ecNumber evidence="7">2.8.4.3</ecNumber>
    </recommendedName>
</protein>
<dbReference type="GO" id="GO:0051539">
    <property type="term" value="F:4 iron, 4 sulfur cluster binding"/>
    <property type="evidence" value="ECO:0007669"/>
    <property type="project" value="UniProtKB-KW"/>
</dbReference>
<keyword evidence="4" id="KW-0479">Metal-binding</keyword>
<dbReference type="InterPro" id="IPR058240">
    <property type="entry name" value="rSAM_sf"/>
</dbReference>
<dbReference type="eggNOG" id="COG0621">
    <property type="taxonomic scope" value="Bacteria"/>
</dbReference>
<evidence type="ECO:0000256" key="2">
    <source>
        <dbReference type="ARBA" id="ARBA00022485"/>
    </source>
</evidence>
<evidence type="ECO:0000256" key="6">
    <source>
        <dbReference type="ARBA" id="ARBA00023014"/>
    </source>
</evidence>
<keyword evidence="3" id="KW-0949">S-adenosyl-L-methionine</keyword>
<name>W7YFR8_9BACL</name>
<dbReference type="EMBL" id="BAVZ01000014">
    <property type="protein sequence ID" value="GAF09775.1"/>
    <property type="molecule type" value="Genomic_DNA"/>
</dbReference>
<dbReference type="GO" id="GO:0035597">
    <property type="term" value="F:tRNA-2-methylthio-N(6)-dimethylallyladenosine(37) synthase activity"/>
    <property type="evidence" value="ECO:0007669"/>
    <property type="project" value="UniProtKB-EC"/>
</dbReference>
<evidence type="ECO:0000256" key="4">
    <source>
        <dbReference type="ARBA" id="ARBA00022723"/>
    </source>
</evidence>
<dbReference type="STRING" id="1236976.JCM16418_3930"/>
<evidence type="ECO:0000256" key="7">
    <source>
        <dbReference type="ARBA" id="ARBA00033765"/>
    </source>
</evidence>
<dbReference type="PROSITE" id="PS51918">
    <property type="entry name" value="RADICAL_SAM"/>
    <property type="match status" value="1"/>
</dbReference>
<keyword evidence="11" id="KW-1185">Reference proteome</keyword>
<keyword evidence="5" id="KW-0408">Iron</keyword>
<comment type="caution">
    <text evidence="10">The sequence shown here is derived from an EMBL/GenBank/DDBJ whole genome shotgun (WGS) entry which is preliminary data.</text>
</comment>
<evidence type="ECO:0000313" key="11">
    <source>
        <dbReference type="Proteomes" id="UP000019364"/>
    </source>
</evidence>
<evidence type="ECO:0000256" key="1">
    <source>
        <dbReference type="ARBA" id="ARBA00003234"/>
    </source>
</evidence>
<evidence type="ECO:0000259" key="8">
    <source>
        <dbReference type="PROSITE" id="PS50926"/>
    </source>
</evidence>
<dbReference type="GO" id="GO:0005829">
    <property type="term" value="C:cytosol"/>
    <property type="evidence" value="ECO:0007669"/>
    <property type="project" value="TreeGrafter"/>
</dbReference>
<sequence>MYLELVRKLKESVPGLVLTTDIIVGFPGETEEQFEDTMDLVREVGFDSAYTFIYSPREGTPAAVMEDNVPMDVKSERLQRLNKAIVDRSHESNKNMLGLVVEVLVEGESKNNAAVLAGRTRTSKLVHFEGDASLIGTFVQVKITDSMTWYIKGEVVDEPVTVAVSI</sequence>
<dbReference type="InterPro" id="IPR002792">
    <property type="entry name" value="TRAM_dom"/>
</dbReference>
<dbReference type="AlphaFoldDB" id="W7YFR8"/>
<feature type="domain" description="Radical SAM core" evidence="9">
    <location>
        <begin position="1"/>
        <end position="91"/>
    </location>
</feature>
<organism evidence="10 11">
    <name type="scientific">Paenibacillus pini JCM 16418</name>
    <dbReference type="NCBI Taxonomy" id="1236976"/>
    <lineage>
        <taxon>Bacteria</taxon>
        <taxon>Bacillati</taxon>
        <taxon>Bacillota</taxon>
        <taxon>Bacilli</taxon>
        <taxon>Bacillales</taxon>
        <taxon>Paenibacillaceae</taxon>
        <taxon>Paenibacillus</taxon>
    </lineage>
</organism>
<evidence type="ECO:0000259" key="9">
    <source>
        <dbReference type="PROSITE" id="PS51918"/>
    </source>
</evidence>
<evidence type="ECO:0000256" key="3">
    <source>
        <dbReference type="ARBA" id="ARBA00022691"/>
    </source>
</evidence>
<gene>
    <name evidence="10" type="ORF">JCM16418_3930</name>
</gene>
<dbReference type="InterPro" id="IPR023404">
    <property type="entry name" value="rSAM_horseshoe"/>
</dbReference>
<dbReference type="PROSITE" id="PS50926">
    <property type="entry name" value="TRAM"/>
    <property type="match status" value="1"/>
</dbReference>
<dbReference type="Gene3D" id="3.80.30.20">
    <property type="entry name" value="tm_1862 like domain"/>
    <property type="match status" value="1"/>
</dbReference>
<proteinExistence type="predicted"/>
<keyword evidence="6" id="KW-0411">Iron-sulfur</keyword>
<dbReference type="GO" id="GO:0046872">
    <property type="term" value="F:metal ion binding"/>
    <property type="evidence" value="ECO:0007669"/>
    <property type="project" value="UniProtKB-KW"/>
</dbReference>
<keyword evidence="10" id="KW-0808">Transferase</keyword>
<dbReference type="Proteomes" id="UP000019364">
    <property type="component" value="Unassembled WGS sequence"/>
</dbReference>
<keyword evidence="2" id="KW-0004">4Fe-4S</keyword>
<reference evidence="10 11" key="1">
    <citation type="journal article" date="2014" name="Genome Announc.">
        <title>Draft Genome Sequence of Paenibacillus pini JCM 16418T, Isolated from the Rhizosphere of Pine Tree.</title>
        <authorList>
            <person name="Yuki M."/>
            <person name="Oshima K."/>
            <person name="Suda W."/>
            <person name="Oshida Y."/>
            <person name="Kitamura K."/>
            <person name="Iida Y."/>
            <person name="Hattori M."/>
            <person name="Ohkuma M."/>
        </authorList>
    </citation>
    <scope>NUCLEOTIDE SEQUENCE [LARGE SCALE GENOMIC DNA]</scope>
    <source>
        <strain evidence="10 11">JCM 16418</strain>
    </source>
</reference>